<dbReference type="InterPro" id="IPR014973">
    <property type="entry name" value="DUF1835"/>
</dbReference>
<dbReference type="RefSeq" id="WP_142642890.1">
    <property type="nucleotide sequence ID" value="NZ_VDGI01000013.1"/>
</dbReference>
<dbReference type="AlphaFoldDB" id="A0A544TPS5"/>
<evidence type="ECO:0000313" key="3">
    <source>
        <dbReference type="EMBL" id="TQR19412.1"/>
    </source>
</evidence>
<reference evidence="3 4" key="1">
    <citation type="submission" date="2019-06" db="EMBL/GenBank/DDBJ databases">
        <title>Psychrobacillus vulpis sp. nov., a new species isolated from feces of a red fox that inhabits in The Tablas de Daimiel Natural Park, Albacete, Spain.</title>
        <authorList>
            <person name="Rodriguez M."/>
            <person name="Reina J.C."/>
            <person name="Bejar V."/>
            <person name="Llamas I."/>
        </authorList>
    </citation>
    <scope>NUCLEOTIDE SEQUENCE [LARGE SCALE GENOMIC DNA]</scope>
    <source>
        <strain evidence="3 4">Z8</strain>
    </source>
</reference>
<gene>
    <name evidence="3" type="ORF">FG384_12230</name>
</gene>
<organism evidence="3 4">
    <name type="scientific">Psychrobacillus vulpis</name>
    <dbReference type="NCBI Taxonomy" id="2325572"/>
    <lineage>
        <taxon>Bacteria</taxon>
        <taxon>Bacillati</taxon>
        <taxon>Bacillota</taxon>
        <taxon>Bacilli</taxon>
        <taxon>Bacillales</taxon>
        <taxon>Bacillaceae</taxon>
        <taxon>Psychrobacillus</taxon>
    </lineage>
</organism>
<feature type="domain" description="DUF1835" evidence="1">
    <location>
        <begin position="67"/>
        <end position="184"/>
    </location>
</feature>
<dbReference type="OrthoDB" id="343110at2"/>
<name>A0A544TPS5_9BACI</name>
<evidence type="ECO:0000259" key="1">
    <source>
        <dbReference type="Pfam" id="PF08874"/>
    </source>
</evidence>
<evidence type="ECO:0000259" key="2">
    <source>
        <dbReference type="Pfam" id="PF12395"/>
    </source>
</evidence>
<protein>
    <submittedName>
        <fullName evidence="3">DUF1835 domain-containing protein</fullName>
    </submittedName>
</protein>
<dbReference type="Pfam" id="PF08874">
    <property type="entry name" value="DUF1835"/>
    <property type="match status" value="1"/>
</dbReference>
<keyword evidence="4" id="KW-1185">Reference proteome</keyword>
<accession>A0A544TPS5</accession>
<sequence>MIHKIKKIVEQLSDQEAKSLLLQHFLRIQMLEETNYSEDKFIEGMKKEYEELLKYASESKRQPYHKVHIMFGDSPAGSLRITLPKDEKVIAFSDQFSIGPVNQLHTEKGLEQRKKWLFLHINLDEQYTHTYIEEFQQTIAEIKNISELVPIYIWTANNAHEQTAVRFVIHALKDMRNNIRIINISQNHWSTEAEEYFPLNTGEVTHENLKVVYEANKNIQPLTVQVRNKYAEEWRNLAVTKEVLRIWENDQIKSVPENYFDAYITDRARHLHNKQTNPDFMKSARLIGEVIGHLNQYIGDEFIEYRVRKLILNGVFEIEGVPKAMRFYSVKLKKRS</sequence>
<feature type="domain" description="DUF3658" evidence="2">
    <location>
        <begin position="218"/>
        <end position="328"/>
    </location>
</feature>
<dbReference type="EMBL" id="VDGI01000013">
    <property type="protein sequence ID" value="TQR19412.1"/>
    <property type="molecule type" value="Genomic_DNA"/>
</dbReference>
<evidence type="ECO:0000313" key="4">
    <source>
        <dbReference type="Proteomes" id="UP000316626"/>
    </source>
</evidence>
<dbReference type="InterPro" id="IPR022123">
    <property type="entry name" value="DUF3658"/>
</dbReference>
<comment type="caution">
    <text evidence="3">The sequence shown here is derived from an EMBL/GenBank/DDBJ whole genome shotgun (WGS) entry which is preliminary data.</text>
</comment>
<dbReference type="Pfam" id="PF12395">
    <property type="entry name" value="DUF3658"/>
    <property type="match status" value="1"/>
</dbReference>
<proteinExistence type="predicted"/>
<dbReference type="Proteomes" id="UP000316626">
    <property type="component" value="Unassembled WGS sequence"/>
</dbReference>